<reference evidence="3 4" key="1">
    <citation type="journal article" date="2017" name="Genome Biol. Evol.">
        <title>Phytophthora megakarya and P. palmivora, closely related causal agents of cacao black pod rot, underwent increases in genome sizes and gene numbers by different mechanisms.</title>
        <authorList>
            <person name="Ali S.S."/>
            <person name="Shao J."/>
            <person name="Lary D.J."/>
            <person name="Kronmiller B."/>
            <person name="Shen D."/>
            <person name="Strem M.D."/>
            <person name="Amoako-Attah I."/>
            <person name="Akrofi A.Y."/>
            <person name="Begoude B.A."/>
            <person name="Ten Hoopen G.M."/>
            <person name="Coulibaly K."/>
            <person name="Kebe B.I."/>
            <person name="Melnick R.L."/>
            <person name="Guiltinan M.J."/>
            <person name="Tyler B.M."/>
            <person name="Meinhardt L.W."/>
            <person name="Bailey B.A."/>
        </authorList>
    </citation>
    <scope>NUCLEOTIDE SEQUENCE [LARGE SCALE GENOMIC DNA]</scope>
    <source>
        <strain evidence="4">sbr112.9</strain>
    </source>
</reference>
<feature type="domain" description="PiggyBac transposable element-derived protein" evidence="2">
    <location>
        <begin position="217"/>
        <end position="337"/>
    </location>
</feature>
<name>A0A2P4XY60_9STRA</name>
<comment type="caution">
    <text evidence="3">The sequence shown here is derived from an EMBL/GenBank/DDBJ whole genome shotgun (WGS) entry which is preliminary data.</text>
</comment>
<feature type="region of interest" description="Disordered" evidence="1">
    <location>
        <begin position="92"/>
        <end position="135"/>
    </location>
</feature>
<gene>
    <name evidence="3" type="ORF">PHPALM_13050</name>
</gene>
<dbReference type="PANTHER" id="PTHR46599">
    <property type="entry name" value="PIGGYBAC TRANSPOSABLE ELEMENT-DERIVED PROTEIN 4"/>
    <property type="match status" value="1"/>
</dbReference>
<proteinExistence type="predicted"/>
<dbReference type="InterPro" id="IPR029526">
    <property type="entry name" value="PGBD"/>
</dbReference>
<feature type="compositionally biased region" description="Basic residues" evidence="1">
    <location>
        <begin position="98"/>
        <end position="107"/>
    </location>
</feature>
<evidence type="ECO:0000313" key="4">
    <source>
        <dbReference type="Proteomes" id="UP000237271"/>
    </source>
</evidence>
<organism evidence="3 4">
    <name type="scientific">Phytophthora palmivora</name>
    <dbReference type="NCBI Taxonomy" id="4796"/>
    <lineage>
        <taxon>Eukaryota</taxon>
        <taxon>Sar</taxon>
        <taxon>Stramenopiles</taxon>
        <taxon>Oomycota</taxon>
        <taxon>Peronosporomycetes</taxon>
        <taxon>Peronosporales</taxon>
        <taxon>Peronosporaceae</taxon>
        <taxon>Phytophthora</taxon>
    </lineage>
</organism>
<evidence type="ECO:0000256" key="1">
    <source>
        <dbReference type="SAM" id="MobiDB-lite"/>
    </source>
</evidence>
<feature type="region of interest" description="Disordered" evidence="1">
    <location>
        <begin position="334"/>
        <end position="355"/>
    </location>
</feature>
<feature type="compositionally biased region" description="Low complexity" evidence="1">
    <location>
        <begin position="337"/>
        <end position="355"/>
    </location>
</feature>
<feature type="compositionally biased region" description="Acidic residues" evidence="1">
    <location>
        <begin position="112"/>
        <end position="135"/>
    </location>
</feature>
<keyword evidence="4" id="KW-1185">Reference proteome</keyword>
<dbReference type="EMBL" id="NCKW01006970">
    <property type="protein sequence ID" value="POM70497.1"/>
    <property type="molecule type" value="Genomic_DNA"/>
</dbReference>
<feature type="region of interest" description="Disordered" evidence="1">
    <location>
        <begin position="46"/>
        <end position="67"/>
    </location>
</feature>
<accession>A0A2P4XY60</accession>
<evidence type="ECO:0000313" key="3">
    <source>
        <dbReference type="EMBL" id="POM70497.1"/>
    </source>
</evidence>
<dbReference type="Proteomes" id="UP000237271">
    <property type="component" value="Unassembled WGS sequence"/>
</dbReference>
<dbReference type="Pfam" id="PF13843">
    <property type="entry name" value="DDE_Tnp_1_7"/>
    <property type="match status" value="1"/>
</dbReference>
<dbReference type="AlphaFoldDB" id="A0A2P4XY60"/>
<evidence type="ECO:0000259" key="2">
    <source>
        <dbReference type="Pfam" id="PF13843"/>
    </source>
</evidence>
<dbReference type="PANTHER" id="PTHR46599:SF3">
    <property type="entry name" value="PIGGYBAC TRANSPOSABLE ELEMENT-DERIVED PROTEIN 4"/>
    <property type="match status" value="1"/>
</dbReference>
<sequence>MVERRETRSEKAAFAANMAAAHADDRARLLQEHRAFLEGNRDADADFASARPAPKRAPKSIVLGRPPMGKDAAYLAHHKRLVSEQRRAIAAKTLAGSGKKKLKTPRKKVVDETWEPGDDEEEQEEEEDEADNDWEDADEVVSKKAKVPKVTAIQKVVNVPKKPRKKSAKTLAKEAKEAAEVVKRSAASKARQGQASAAQREGKETKEAARLRLVEYYMDKEAKHGDILPHEILILLGLLLARMICPQRRHFYDHWSTTWSGAIPAGTFGKFMKRNRFTYILSNLHFTDNANQRASTDRAWKVRSVVDALQKSFLAGYTTPPVVSFDEAMIPLHNRTPRPASPSRTSPTSGARNFS</sequence>
<protein>
    <recommendedName>
        <fullName evidence="2">PiggyBac transposable element-derived protein domain-containing protein</fullName>
    </recommendedName>
</protein>
<dbReference type="OrthoDB" id="129196at2759"/>
<feature type="region of interest" description="Disordered" evidence="1">
    <location>
        <begin position="183"/>
        <end position="204"/>
    </location>
</feature>